<dbReference type="RefSeq" id="WP_307020540.1">
    <property type="nucleotide sequence ID" value="NZ_JAUSUI010000005.1"/>
</dbReference>
<keyword evidence="1" id="KW-1133">Transmembrane helix</keyword>
<evidence type="ECO:0000313" key="3">
    <source>
        <dbReference type="Proteomes" id="UP001224682"/>
    </source>
</evidence>
<gene>
    <name evidence="2" type="ORF">J2S75_002875</name>
</gene>
<keyword evidence="1" id="KW-0472">Membrane</keyword>
<keyword evidence="3" id="KW-1185">Reference proteome</keyword>
<sequence>MDSHTAEAFAWAVAILALWLGFVVLALVWLNHRPRKADREYRASLRNAAASYEDEGVHGDVVIVPRRDV</sequence>
<comment type="caution">
    <text evidence="2">The sequence shown here is derived from an EMBL/GenBank/DDBJ whole genome shotgun (WGS) entry which is preliminary data.</text>
</comment>
<name>A0ABU0BDE6_9HYPH</name>
<evidence type="ECO:0000313" key="2">
    <source>
        <dbReference type="EMBL" id="MDQ0303841.1"/>
    </source>
</evidence>
<accession>A0ABU0BDE6</accession>
<organism evidence="2 3">
    <name type="scientific">Ancylobacter polymorphus</name>
    <dbReference type="NCBI Taxonomy" id="223390"/>
    <lineage>
        <taxon>Bacteria</taxon>
        <taxon>Pseudomonadati</taxon>
        <taxon>Pseudomonadota</taxon>
        <taxon>Alphaproteobacteria</taxon>
        <taxon>Hyphomicrobiales</taxon>
        <taxon>Xanthobacteraceae</taxon>
        <taxon>Ancylobacter</taxon>
    </lineage>
</organism>
<proteinExistence type="predicted"/>
<reference evidence="2 3" key="1">
    <citation type="submission" date="2023-07" db="EMBL/GenBank/DDBJ databases">
        <title>Genomic Encyclopedia of Type Strains, Phase IV (KMG-IV): sequencing the most valuable type-strain genomes for metagenomic binning, comparative biology and taxonomic classification.</title>
        <authorList>
            <person name="Goeker M."/>
        </authorList>
    </citation>
    <scope>NUCLEOTIDE SEQUENCE [LARGE SCALE GENOMIC DNA]</scope>
    <source>
        <strain evidence="2 3">DSM 2457</strain>
    </source>
</reference>
<dbReference type="Proteomes" id="UP001224682">
    <property type="component" value="Unassembled WGS sequence"/>
</dbReference>
<evidence type="ECO:0000256" key="1">
    <source>
        <dbReference type="SAM" id="Phobius"/>
    </source>
</evidence>
<keyword evidence="1" id="KW-0812">Transmembrane</keyword>
<protein>
    <submittedName>
        <fullName evidence="2">ABC-type Fe3+ transport system permease subunit</fullName>
    </submittedName>
</protein>
<feature type="transmembrane region" description="Helical" evidence="1">
    <location>
        <begin position="6"/>
        <end position="30"/>
    </location>
</feature>
<dbReference type="EMBL" id="JAUSUI010000005">
    <property type="protein sequence ID" value="MDQ0303841.1"/>
    <property type="molecule type" value="Genomic_DNA"/>
</dbReference>